<keyword evidence="9" id="KW-1185">Reference proteome</keyword>
<evidence type="ECO:0000256" key="1">
    <source>
        <dbReference type="ARBA" id="ARBA00010617"/>
    </source>
</evidence>
<dbReference type="EMBL" id="MSIF01000016">
    <property type="protein sequence ID" value="OLF07341.1"/>
    <property type="molecule type" value="Genomic_DNA"/>
</dbReference>
<dbReference type="PROSITE" id="PS00086">
    <property type="entry name" value="CYTOCHROME_P450"/>
    <property type="match status" value="1"/>
</dbReference>
<sequence>MTEAAAPSPADVARAMLTFDPTTPEYRANPHAAYRQARELGAVVRSPLGLWVVTHYDECASVLRNAAFGWGDSAPDEDTTTTTRFTTNPDGTQVRPFIFLDPPDHTRLRKLVNKAFTPARVRTLLEQTESLVADLLAKARAEAGDGPIDLMSTIARPVPALVLGTLLGVADEDVARFQSLCADIGRGLDLAVFLTPEQIARRDSGRHELIAYFGELAEKRRVEPRADLVSELVSVEEAGDKLTMAELCVTCTLLLSAGYVTTENLIGNGMLALLRNPEQLDWLRANPDRLDDAIEELLRYDGPTQLVGRVALEDTELGGQPIAKGETVLLMLGAANHDPAAYENADELDLSRSGRRNLGFGGGIHFCIGAPLARMVTNVVVGELVKHDLRLVPDAVRAGESITIRGVAELPVTVRDR</sequence>
<dbReference type="PANTHER" id="PTHR46696">
    <property type="entry name" value="P450, PUTATIVE (EUROFUNG)-RELATED"/>
    <property type="match status" value="1"/>
</dbReference>
<dbReference type="GO" id="GO:0016705">
    <property type="term" value="F:oxidoreductase activity, acting on paired donors, with incorporation or reduction of molecular oxygen"/>
    <property type="evidence" value="ECO:0007669"/>
    <property type="project" value="InterPro"/>
</dbReference>
<dbReference type="InterPro" id="IPR036396">
    <property type="entry name" value="Cyt_P450_sf"/>
</dbReference>
<keyword evidence="6 7" id="KW-0503">Monooxygenase</keyword>
<dbReference type="RefSeq" id="WP_075135933.1">
    <property type="nucleotide sequence ID" value="NZ_MSIF01000016.1"/>
</dbReference>
<dbReference type="InterPro" id="IPR001128">
    <property type="entry name" value="Cyt_P450"/>
</dbReference>
<keyword evidence="5 7" id="KW-0408">Iron</keyword>
<keyword evidence="2 7" id="KW-0349">Heme</keyword>
<keyword evidence="4 7" id="KW-0560">Oxidoreductase</keyword>
<reference evidence="8 9" key="1">
    <citation type="submission" date="2016-12" db="EMBL/GenBank/DDBJ databases">
        <title>The draft genome sequence of Actinophytocola xinjiangensis.</title>
        <authorList>
            <person name="Wang W."/>
            <person name="Yuan L."/>
        </authorList>
    </citation>
    <scope>NUCLEOTIDE SEQUENCE [LARGE SCALE GENOMIC DNA]</scope>
    <source>
        <strain evidence="8 9">CGMCC 4.4663</strain>
    </source>
</reference>
<keyword evidence="3 7" id="KW-0479">Metal-binding</keyword>
<dbReference type="Proteomes" id="UP000185696">
    <property type="component" value="Unassembled WGS sequence"/>
</dbReference>
<evidence type="ECO:0000256" key="5">
    <source>
        <dbReference type="ARBA" id="ARBA00023004"/>
    </source>
</evidence>
<evidence type="ECO:0000313" key="8">
    <source>
        <dbReference type="EMBL" id="OLF07341.1"/>
    </source>
</evidence>
<dbReference type="SUPFAM" id="SSF48264">
    <property type="entry name" value="Cytochrome P450"/>
    <property type="match status" value="1"/>
</dbReference>
<dbReference type="GO" id="GO:0004497">
    <property type="term" value="F:monooxygenase activity"/>
    <property type="evidence" value="ECO:0007669"/>
    <property type="project" value="UniProtKB-KW"/>
</dbReference>
<dbReference type="InterPro" id="IPR002397">
    <property type="entry name" value="Cyt_P450_B"/>
</dbReference>
<evidence type="ECO:0000256" key="2">
    <source>
        <dbReference type="ARBA" id="ARBA00022617"/>
    </source>
</evidence>
<dbReference type="InterPro" id="IPR017972">
    <property type="entry name" value="Cyt_P450_CS"/>
</dbReference>
<evidence type="ECO:0000256" key="7">
    <source>
        <dbReference type="RuleBase" id="RU000461"/>
    </source>
</evidence>
<name>A0A7Z1AX62_9PSEU</name>
<evidence type="ECO:0000313" key="9">
    <source>
        <dbReference type="Proteomes" id="UP000185696"/>
    </source>
</evidence>
<comment type="caution">
    <text evidence="8">The sequence shown here is derived from an EMBL/GenBank/DDBJ whole genome shotgun (WGS) entry which is preliminary data.</text>
</comment>
<organism evidence="8 9">
    <name type="scientific">Actinophytocola xinjiangensis</name>
    <dbReference type="NCBI Taxonomy" id="485602"/>
    <lineage>
        <taxon>Bacteria</taxon>
        <taxon>Bacillati</taxon>
        <taxon>Actinomycetota</taxon>
        <taxon>Actinomycetes</taxon>
        <taxon>Pseudonocardiales</taxon>
        <taxon>Pseudonocardiaceae</taxon>
    </lineage>
</organism>
<evidence type="ECO:0000256" key="6">
    <source>
        <dbReference type="ARBA" id="ARBA00023033"/>
    </source>
</evidence>
<gene>
    <name evidence="8" type="ORF">BLA60_27605</name>
</gene>
<dbReference type="CDD" id="cd20625">
    <property type="entry name" value="CYP164-like"/>
    <property type="match status" value="1"/>
</dbReference>
<proteinExistence type="inferred from homology"/>
<dbReference type="Gene3D" id="1.10.630.10">
    <property type="entry name" value="Cytochrome P450"/>
    <property type="match status" value="1"/>
</dbReference>
<dbReference type="GO" id="GO:0020037">
    <property type="term" value="F:heme binding"/>
    <property type="evidence" value="ECO:0007669"/>
    <property type="project" value="InterPro"/>
</dbReference>
<dbReference type="PRINTS" id="PR00359">
    <property type="entry name" value="BP450"/>
</dbReference>
<accession>A0A7Z1AX62</accession>
<dbReference type="PANTHER" id="PTHR46696:SF1">
    <property type="entry name" value="CYTOCHROME P450 YJIB-RELATED"/>
    <property type="match status" value="1"/>
</dbReference>
<protein>
    <submittedName>
        <fullName evidence="8">Cytochrome</fullName>
    </submittedName>
</protein>
<comment type="similarity">
    <text evidence="1 7">Belongs to the cytochrome P450 family.</text>
</comment>
<dbReference type="FunFam" id="1.10.630.10:FF:000018">
    <property type="entry name" value="Cytochrome P450 monooxygenase"/>
    <property type="match status" value="1"/>
</dbReference>
<dbReference type="GO" id="GO:0005506">
    <property type="term" value="F:iron ion binding"/>
    <property type="evidence" value="ECO:0007669"/>
    <property type="project" value="InterPro"/>
</dbReference>
<dbReference type="Pfam" id="PF00067">
    <property type="entry name" value="p450"/>
    <property type="match status" value="1"/>
</dbReference>
<dbReference type="OrthoDB" id="142769at2"/>
<evidence type="ECO:0000256" key="4">
    <source>
        <dbReference type="ARBA" id="ARBA00023002"/>
    </source>
</evidence>
<dbReference type="AlphaFoldDB" id="A0A7Z1AX62"/>
<evidence type="ECO:0000256" key="3">
    <source>
        <dbReference type="ARBA" id="ARBA00022723"/>
    </source>
</evidence>